<evidence type="ECO:0000313" key="3">
    <source>
        <dbReference type="Proteomes" id="UP000322927"/>
    </source>
</evidence>
<dbReference type="AlphaFoldDB" id="A0A5P2C2L3"/>
<accession>A0A5P2C2L3</accession>
<reference evidence="2 3" key="1">
    <citation type="submission" date="2018-05" db="EMBL/GenBank/DDBJ databases">
        <title>Streptomyces venezuelae.</title>
        <authorList>
            <person name="Kim W."/>
            <person name="Lee N."/>
            <person name="Cho B.-K."/>
        </authorList>
    </citation>
    <scope>NUCLEOTIDE SEQUENCE [LARGE SCALE GENOMIC DNA]</scope>
    <source>
        <strain evidence="2 3">ATCC 14584</strain>
    </source>
</reference>
<evidence type="ECO:0000256" key="1">
    <source>
        <dbReference type="SAM" id="MobiDB-lite"/>
    </source>
</evidence>
<evidence type="ECO:0008006" key="4">
    <source>
        <dbReference type="Google" id="ProtNLM"/>
    </source>
</evidence>
<protein>
    <recommendedName>
        <fullName evidence="4">Lipoprotein</fullName>
    </recommendedName>
</protein>
<dbReference type="OrthoDB" id="3854042at2"/>
<proteinExistence type="predicted"/>
<dbReference type="PROSITE" id="PS51257">
    <property type="entry name" value="PROKAR_LIPOPROTEIN"/>
    <property type="match status" value="1"/>
</dbReference>
<name>A0A5P2C2L3_STRVZ</name>
<evidence type="ECO:0000313" key="2">
    <source>
        <dbReference type="EMBL" id="QES34889.1"/>
    </source>
</evidence>
<dbReference type="RefSeq" id="WP_150217029.1">
    <property type="nucleotide sequence ID" value="NZ_CP029192.1"/>
</dbReference>
<dbReference type="EMBL" id="CP029192">
    <property type="protein sequence ID" value="QES34889.1"/>
    <property type="molecule type" value="Genomic_DNA"/>
</dbReference>
<sequence>MPLTGSRIAPVVRGVTVTTLVLGALSLTGCTDGTGTRDEGAATFVARTTDQHSTVPLPGSNRRTAHDPVPCAADRPPYLPGPSRR</sequence>
<organism evidence="2 3">
    <name type="scientific">Streptomyces venezuelae</name>
    <dbReference type="NCBI Taxonomy" id="54571"/>
    <lineage>
        <taxon>Bacteria</taxon>
        <taxon>Bacillati</taxon>
        <taxon>Actinomycetota</taxon>
        <taxon>Actinomycetes</taxon>
        <taxon>Kitasatosporales</taxon>
        <taxon>Streptomycetaceae</taxon>
        <taxon>Streptomyces</taxon>
    </lineage>
</organism>
<gene>
    <name evidence="2" type="ORF">DEJ48_17065</name>
</gene>
<feature type="region of interest" description="Disordered" evidence="1">
    <location>
        <begin position="49"/>
        <end position="85"/>
    </location>
</feature>
<dbReference type="Proteomes" id="UP000322927">
    <property type="component" value="Chromosome"/>
</dbReference>